<dbReference type="Gene3D" id="3.40.50.150">
    <property type="entry name" value="Vaccinia Virus protein VP39"/>
    <property type="match status" value="1"/>
</dbReference>
<gene>
    <name evidence="1" type="ORF">IFM89_025450</name>
</gene>
<dbReference type="InterPro" id="IPR029063">
    <property type="entry name" value="SAM-dependent_MTases_sf"/>
</dbReference>
<dbReference type="PANTHER" id="PTHR31009">
    <property type="entry name" value="S-ADENOSYL-L-METHIONINE:CARBOXYL METHYLTRANSFERASE FAMILY PROTEIN"/>
    <property type="match status" value="1"/>
</dbReference>
<evidence type="ECO:0000313" key="1">
    <source>
        <dbReference type="EMBL" id="KAF9615641.1"/>
    </source>
</evidence>
<proteinExistence type="predicted"/>
<dbReference type="AlphaFoldDB" id="A0A835M9I0"/>
<organism evidence="1 2">
    <name type="scientific">Coptis chinensis</name>
    <dbReference type="NCBI Taxonomy" id="261450"/>
    <lineage>
        <taxon>Eukaryota</taxon>
        <taxon>Viridiplantae</taxon>
        <taxon>Streptophyta</taxon>
        <taxon>Embryophyta</taxon>
        <taxon>Tracheophyta</taxon>
        <taxon>Spermatophyta</taxon>
        <taxon>Magnoliopsida</taxon>
        <taxon>Ranunculales</taxon>
        <taxon>Ranunculaceae</taxon>
        <taxon>Coptidoideae</taxon>
        <taxon>Coptis</taxon>
    </lineage>
</organism>
<evidence type="ECO:0000313" key="2">
    <source>
        <dbReference type="Proteomes" id="UP000631114"/>
    </source>
</evidence>
<dbReference type="GO" id="GO:0008168">
    <property type="term" value="F:methyltransferase activity"/>
    <property type="evidence" value="ECO:0007669"/>
    <property type="project" value="InterPro"/>
</dbReference>
<dbReference type="OrthoDB" id="1523883at2759"/>
<dbReference type="SUPFAM" id="SSF53335">
    <property type="entry name" value="S-adenosyl-L-methionine-dependent methyltransferases"/>
    <property type="match status" value="1"/>
</dbReference>
<accession>A0A835M9I0</accession>
<name>A0A835M9I0_9MAGN</name>
<dbReference type="Pfam" id="PF03492">
    <property type="entry name" value="Methyltransf_7"/>
    <property type="match status" value="1"/>
</dbReference>
<protein>
    <submittedName>
        <fullName evidence="1">Uncharacterized protein</fullName>
    </submittedName>
</protein>
<dbReference type="InterPro" id="IPR005299">
    <property type="entry name" value="MeTrfase_7"/>
</dbReference>
<dbReference type="EMBL" id="JADFTS010000003">
    <property type="protein sequence ID" value="KAF9615641.1"/>
    <property type="molecule type" value="Genomic_DNA"/>
</dbReference>
<sequence>MEVHKVFHVIEGEGDTSYVSNSNLQKTIILQAKALVQDMIVKLYSKTFPECLRIAYMGSSGTNSLLVLLEIIEVVDETCQKLNHPSPEFQVFLNDLIGNDFNTIFKAIPKFYKELRKDKGDEFGPTFITGFLGLFTKGSFQLNH</sequence>
<keyword evidence="2" id="KW-1185">Reference proteome</keyword>
<dbReference type="Proteomes" id="UP000631114">
    <property type="component" value="Unassembled WGS sequence"/>
</dbReference>
<reference evidence="1 2" key="1">
    <citation type="submission" date="2020-10" db="EMBL/GenBank/DDBJ databases">
        <title>The Coptis chinensis genome and diversification of protoberbering-type alkaloids.</title>
        <authorList>
            <person name="Wang B."/>
            <person name="Shu S."/>
            <person name="Song C."/>
            <person name="Liu Y."/>
        </authorList>
    </citation>
    <scope>NUCLEOTIDE SEQUENCE [LARGE SCALE GENOMIC DNA]</scope>
    <source>
        <strain evidence="1">HL-2020</strain>
        <tissue evidence="1">Leaf</tissue>
    </source>
</reference>
<comment type="caution">
    <text evidence="1">The sequence shown here is derived from an EMBL/GenBank/DDBJ whole genome shotgun (WGS) entry which is preliminary data.</text>
</comment>